<evidence type="ECO:0000313" key="3">
    <source>
        <dbReference type="Proteomes" id="UP000244811"/>
    </source>
</evidence>
<feature type="compositionally biased region" description="Polar residues" evidence="1">
    <location>
        <begin position="16"/>
        <end position="26"/>
    </location>
</feature>
<proteinExistence type="predicted"/>
<evidence type="ECO:0000256" key="1">
    <source>
        <dbReference type="SAM" id="MobiDB-lite"/>
    </source>
</evidence>
<dbReference type="InterPro" id="IPR007480">
    <property type="entry name" value="DUF529"/>
</dbReference>
<dbReference type="AlphaFoldDB" id="A0A976XJX6"/>
<sequence length="465" mass="54421">MAGLINVESAPELNSDLKNTGRISSKTITSGSSRTRHTSTGSREHNHTQLLNDKRVSEQTETCLISVNINERESTDEVCYQYNELNDTHTFTPNHGCLIKKVIKGTRVLWDSKDFDYQYGTHVFVGVNEHSEPVFRVYFPRPEIVVDPQELDPKLVSVDLKQKHSNRFFSYKYDKKLQTHTFTPNPPYVFYRATKGDHVIWRHESGEYPERLLIVPDEYGHSMLRVQFPESDVKMTGGEIEVSDPLEGIEIITEGSRNPNDSSKYTVKTDKNVSLFRFNDGVKCTEVRYMGQKVWSHRDFGYEEYPQSIGYFTHQIIDVYMGGPMIFYEKDADGVWKGKESDILIYVEDRKNPKKTRQISVDDYDLRVDAGGTDYMFYKGVKCVKVTYNDETIWEREDEYPISVTYIEDKMIYIYFSREFLLYIRDKDGEWKEYHSDDIYKRNRVIYKSNSGSGLNLFKWVDKYV</sequence>
<protein>
    <submittedName>
        <fullName evidence="2">Uncharacterized protein</fullName>
    </submittedName>
</protein>
<accession>A0A976XJX6</accession>
<name>A0A976XJX6_THEOR</name>
<dbReference type="Proteomes" id="UP000244811">
    <property type="component" value="Chromosome 2"/>
</dbReference>
<evidence type="ECO:0000313" key="2">
    <source>
        <dbReference type="EMBL" id="UVC49905.1"/>
    </source>
</evidence>
<dbReference type="EMBL" id="CP056071">
    <property type="protein sequence ID" value="UVC49905.1"/>
    <property type="molecule type" value="Genomic_DNA"/>
</dbReference>
<gene>
    <name evidence="2" type="ORF">MACK_003523</name>
</gene>
<dbReference type="Pfam" id="PF04385">
    <property type="entry name" value="FAINT"/>
    <property type="match status" value="3"/>
</dbReference>
<reference evidence="2" key="1">
    <citation type="submission" date="2022-07" db="EMBL/GenBank/DDBJ databases">
        <title>Evaluation of T. orientalis genome assembly methods using nanopore sequencing and analysis of variation between genomes.</title>
        <authorList>
            <person name="Yam J."/>
            <person name="Micallef M.L."/>
            <person name="Liu M."/>
            <person name="Djordjevic S.P."/>
            <person name="Bogema D.R."/>
            <person name="Jenkins C."/>
        </authorList>
    </citation>
    <scope>NUCLEOTIDE SEQUENCE</scope>
    <source>
        <strain evidence="2">Goon Nure</strain>
    </source>
</reference>
<feature type="region of interest" description="Disordered" evidence="1">
    <location>
        <begin position="15"/>
        <end position="51"/>
    </location>
</feature>
<feature type="compositionally biased region" description="Low complexity" evidence="1">
    <location>
        <begin position="27"/>
        <end position="41"/>
    </location>
</feature>
<feature type="compositionally biased region" description="Basic and acidic residues" evidence="1">
    <location>
        <begin position="42"/>
        <end position="51"/>
    </location>
</feature>
<organism evidence="2 3">
    <name type="scientific">Theileria orientalis</name>
    <dbReference type="NCBI Taxonomy" id="68886"/>
    <lineage>
        <taxon>Eukaryota</taxon>
        <taxon>Sar</taxon>
        <taxon>Alveolata</taxon>
        <taxon>Apicomplexa</taxon>
        <taxon>Aconoidasida</taxon>
        <taxon>Piroplasmida</taxon>
        <taxon>Theileriidae</taxon>
        <taxon>Theileria</taxon>
    </lineage>
</organism>